<evidence type="ECO:0000313" key="3">
    <source>
        <dbReference type="EMBL" id="MDE8652352.1"/>
    </source>
</evidence>
<dbReference type="Proteomes" id="UP001216253">
    <property type="component" value="Unassembled WGS sequence"/>
</dbReference>
<evidence type="ECO:0000256" key="1">
    <source>
        <dbReference type="ARBA" id="ARBA00007613"/>
    </source>
</evidence>
<organism evidence="3 4">
    <name type="scientific">Novosphingobium album</name>
    <name type="common">ex Liu et al. 2023</name>
    <dbReference type="NCBI Taxonomy" id="3031130"/>
    <lineage>
        <taxon>Bacteria</taxon>
        <taxon>Pseudomonadati</taxon>
        <taxon>Pseudomonadota</taxon>
        <taxon>Alphaproteobacteria</taxon>
        <taxon>Sphingomonadales</taxon>
        <taxon>Sphingomonadaceae</taxon>
        <taxon>Novosphingobium</taxon>
    </lineage>
</organism>
<name>A0ABT5WQN1_9SPHN</name>
<dbReference type="SUPFAM" id="SSF56954">
    <property type="entry name" value="Outer membrane efflux proteins (OEP)"/>
    <property type="match status" value="1"/>
</dbReference>
<keyword evidence="2" id="KW-1134">Transmembrane beta strand</keyword>
<dbReference type="InterPro" id="IPR010131">
    <property type="entry name" value="MdtP/NodT-like"/>
</dbReference>
<sequence length="476" mass="50505">MTPRNALTLLLAGASLAACAAGPDYVAPAPLPAAAAPFTGTAATPTVSDGQPQADWWRLYDDPVLDRLVADALAANTDIRVAVARIERARASLRGARSDRLPATDIGATATYGRVSESQALPGVDRERRTVDGGIEIGYELDLFGRVRRGIEASRGDYAAAREDADAVRVTVVSDTVRAYVDATSSAERLAVARRTVELLDGSVRITDARQRHGLADRLDVIRVTQLRDQQQAAIPALMADRDAALFRLATLTGRTPQDLPEDARTRTTTPDVAEAIPVGDGRALLARRPDVRAAERRLAADTARIGVATADLYPRITLGGSLGTTAVGATDVFGGGPLRWLLGPMISWAFPNQEAIRARIGEARADTAADLATFDGTVLRALEETETALSAYRNALLRKATLTSARDAAERAANVSLARQKRGQIDFLTVLDAQRTLAASEADLAEATRAVAFAQVDLFRALGGRWDTGEPALGG</sequence>
<dbReference type="EMBL" id="JARESE010000036">
    <property type="protein sequence ID" value="MDE8652352.1"/>
    <property type="molecule type" value="Genomic_DNA"/>
</dbReference>
<evidence type="ECO:0000256" key="2">
    <source>
        <dbReference type="RuleBase" id="RU362097"/>
    </source>
</evidence>
<evidence type="ECO:0000313" key="4">
    <source>
        <dbReference type="Proteomes" id="UP001216253"/>
    </source>
</evidence>
<dbReference type="RefSeq" id="WP_275228435.1">
    <property type="nucleotide sequence ID" value="NZ_JARESE010000036.1"/>
</dbReference>
<keyword evidence="2" id="KW-0812">Transmembrane</keyword>
<dbReference type="Pfam" id="PF02321">
    <property type="entry name" value="OEP"/>
    <property type="match status" value="2"/>
</dbReference>
<dbReference type="Gene3D" id="2.20.200.10">
    <property type="entry name" value="Outer membrane efflux proteins (OEP)"/>
    <property type="match status" value="1"/>
</dbReference>
<reference evidence="3 4" key="1">
    <citation type="submission" date="2023-03" db="EMBL/GenBank/DDBJ databases">
        <title>NovoSphingobium album sp. nov. isolated from polycyclic aromatic hydrocarbons- and heavy-metal polluted soil.</title>
        <authorList>
            <person name="Liu Z."/>
            <person name="Wang K."/>
        </authorList>
    </citation>
    <scope>NUCLEOTIDE SEQUENCE [LARGE SCALE GENOMIC DNA]</scope>
    <source>
        <strain evidence="3 4">H3SJ31-1</strain>
    </source>
</reference>
<dbReference type="PANTHER" id="PTHR30203:SF21">
    <property type="entry name" value="OUTER MEMBRANE COMPONENT OF MULTIDRUG EFFLUX PUMP-RELATED"/>
    <property type="match status" value="1"/>
</dbReference>
<feature type="signal peptide" evidence="2">
    <location>
        <begin position="1"/>
        <end position="20"/>
    </location>
</feature>
<dbReference type="PANTHER" id="PTHR30203">
    <property type="entry name" value="OUTER MEMBRANE CATION EFFLUX PROTEIN"/>
    <property type="match status" value="1"/>
</dbReference>
<dbReference type="PROSITE" id="PS51257">
    <property type="entry name" value="PROKAR_LIPOPROTEIN"/>
    <property type="match status" value="1"/>
</dbReference>
<comment type="subcellular location">
    <subcellularLocation>
        <location evidence="2">Cell membrane</location>
        <topology evidence="2">Lipid-anchor</topology>
    </subcellularLocation>
</comment>
<dbReference type="InterPro" id="IPR003423">
    <property type="entry name" value="OMP_efflux"/>
</dbReference>
<gene>
    <name evidence="3" type="ORF">PYV00_11615</name>
</gene>
<comment type="similarity">
    <text evidence="1 2">Belongs to the outer membrane factor (OMF) (TC 1.B.17) family.</text>
</comment>
<keyword evidence="4" id="KW-1185">Reference proteome</keyword>
<accession>A0ABT5WQN1</accession>
<dbReference type="NCBIfam" id="TIGR01845">
    <property type="entry name" value="outer_NodT"/>
    <property type="match status" value="1"/>
</dbReference>
<proteinExistence type="inferred from homology"/>
<protein>
    <submittedName>
        <fullName evidence="3">TolC family protein</fullName>
    </submittedName>
</protein>
<keyword evidence="2" id="KW-0449">Lipoprotein</keyword>
<feature type="chain" id="PRO_5044973103" evidence="2">
    <location>
        <begin position="21"/>
        <end position="476"/>
    </location>
</feature>
<keyword evidence="2" id="KW-0564">Palmitate</keyword>
<keyword evidence="2" id="KW-0472">Membrane</keyword>
<comment type="caution">
    <text evidence="3">The sequence shown here is derived from an EMBL/GenBank/DDBJ whole genome shotgun (WGS) entry which is preliminary data.</text>
</comment>
<dbReference type="Gene3D" id="1.20.1600.10">
    <property type="entry name" value="Outer membrane efflux proteins (OEP)"/>
    <property type="match status" value="1"/>
</dbReference>
<keyword evidence="2" id="KW-0732">Signal</keyword>